<dbReference type="InterPro" id="IPR010451">
    <property type="entry name" value="Acetoacetate_decarboxylase"/>
</dbReference>
<evidence type="ECO:0000313" key="2">
    <source>
        <dbReference type="Proteomes" id="UP000002524"/>
    </source>
</evidence>
<dbReference type="GO" id="GO:0016829">
    <property type="term" value="F:lyase activity"/>
    <property type="evidence" value="ECO:0007669"/>
    <property type="project" value="InterPro"/>
</dbReference>
<dbReference type="InterPro" id="IPR023375">
    <property type="entry name" value="ADC_dom_sf"/>
</dbReference>
<dbReference type="STRING" id="243230.DR_0152"/>
<dbReference type="OrthoDB" id="834556at2"/>
<proteinExistence type="predicted"/>
<dbReference type="KEGG" id="dra:DR_0152"/>
<gene>
    <name evidence="1" type="ordered locus">DR_0152</name>
</gene>
<dbReference type="PATRIC" id="fig|243230.17.peg.317"/>
<dbReference type="Pfam" id="PF06314">
    <property type="entry name" value="ADC"/>
    <property type="match status" value="1"/>
</dbReference>
<dbReference type="PIR" id="A75555">
    <property type="entry name" value="A75555"/>
</dbReference>
<dbReference type="Gene3D" id="2.40.400.10">
    <property type="entry name" value="Acetoacetate decarboxylase-like"/>
    <property type="match status" value="1"/>
</dbReference>
<evidence type="ECO:0008006" key="3">
    <source>
        <dbReference type="Google" id="ProtNLM"/>
    </source>
</evidence>
<dbReference type="HOGENOM" id="CLU_1080797_0_0_0"/>
<evidence type="ECO:0000313" key="1">
    <source>
        <dbReference type="EMBL" id="AAF09738.1"/>
    </source>
</evidence>
<organism evidence="1 2">
    <name type="scientific">Deinococcus radiodurans (strain ATCC 13939 / DSM 20539 / JCM 16871 / CCUG 27074 / LMG 4051 / NBRC 15346 / NCIMB 9279 / VKM B-1422 / R1)</name>
    <dbReference type="NCBI Taxonomy" id="243230"/>
    <lineage>
        <taxon>Bacteria</taxon>
        <taxon>Thermotogati</taxon>
        <taxon>Deinococcota</taxon>
        <taxon>Deinococci</taxon>
        <taxon>Deinococcales</taxon>
        <taxon>Deinococcaceae</taxon>
        <taxon>Deinococcus</taxon>
    </lineage>
</organism>
<dbReference type="EnsemblBacteria" id="AAF09738">
    <property type="protein sequence ID" value="AAF09738"/>
    <property type="gene ID" value="DR_0152"/>
</dbReference>
<dbReference type="AlphaFoldDB" id="Q9RY02"/>
<accession>Q9RY02</accession>
<dbReference type="EMBL" id="AE000513">
    <property type="protein sequence ID" value="AAF09738.1"/>
    <property type="molecule type" value="Genomic_DNA"/>
</dbReference>
<dbReference type="PaxDb" id="243230-DR_0152"/>
<dbReference type="InParanoid" id="Q9RY02"/>
<name>Q9RY02_DEIRA</name>
<dbReference type="Proteomes" id="UP000002524">
    <property type="component" value="Chromosome 1"/>
</dbReference>
<protein>
    <recommendedName>
        <fullName evidence="3">Acetoacetate decarboxylase</fullName>
    </recommendedName>
</protein>
<dbReference type="RefSeq" id="WP_010886798.1">
    <property type="nucleotide sequence ID" value="NC_001263.1"/>
</dbReference>
<dbReference type="eggNOG" id="COG4689">
    <property type="taxonomic scope" value="Bacteria"/>
</dbReference>
<reference evidence="1 2" key="1">
    <citation type="journal article" date="1999" name="Science">
        <title>Genome sequence of the radioresistant bacterium Deinococcus radiodurans R1.</title>
        <authorList>
            <person name="White O."/>
            <person name="Eisen J.A."/>
            <person name="Heidelberg J.F."/>
            <person name="Hickey E.K."/>
            <person name="Peterson J.D."/>
            <person name="Dodson R.J."/>
            <person name="Haft D.H."/>
            <person name="Gwinn M.L."/>
            <person name="Nelson W.C."/>
            <person name="Richardson D.L."/>
            <person name="Moffat K.S."/>
            <person name="Qin H."/>
            <person name="Jiang L."/>
            <person name="Pamphile W."/>
            <person name="Crosby M."/>
            <person name="Shen M."/>
            <person name="Vamathevan J.J."/>
            <person name="Lam P."/>
            <person name="McDonald L."/>
            <person name="Utterback T."/>
            <person name="Zalewski C."/>
            <person name="Makarova K.S."/>
            <person name="Aravind L."/>
            <person name="Daly M.J."/>
            <person name="Minton K.W."/>
            <person name="Fleischmann R.D."/>
            <person name="Ketchum K.A."/>
            <person name="Nelson K.E."/>
            <person name="Salzberg S."/>
            <person name="Smith H.O."/>
            <person name="Venter J.C."/>
            <person name="Fraser C.M."/>
        </authorList>
    </citation>
    <scope>NUCLEOTIDE SEQUENCE [LARGE SCALE GENOMIC DNA]</scope>
    <source>
        <strain evidence="2">ATCC 13939 / DSM 20539 / JCM 16871 / LMG 4051 / NBRC 15346 / NCIMB 9279 / R1 / VKM B-1422</strain>
    </source>
</reference>
<sequence>MAKQDTQLLGSANPTELKTPFFQVPTHHRAFSLGVMALPTRYTDAGCVMATFEVDWDAANALIEAPDLDLVRLPNSKALMNVVVYEYRRLTNGTPYNEAGIALLVNPQGYPLPADPQAALDLPADRRQLGDYIVDLPVTTAPACKAGIDLWGYPKFVTNIDFALQGKSFAGTVHDPEREDEFILKLEGEAGAEKRLDDWQDLVLYSKFEDQLFRATSVTRSDEGRSAEPGTFVLTVSPTSLHPMATRLRQLIGDTATPTAVSYTPHFQLRLNEGVGI</sequence>
<dbReference type="GeneID" id="69516383"/>
<dbReference type="SUPFAM" id="SSF160104">
    <property type="entry name" value="Acetoacetate decarboxylase-like"/>
    <property type="match status" value="1"/>
</dbReference>
<keyword evidence="2" id="KW-1185">Reference proteome</keyword>